<keyword evidence="2" id="KW-0732">Signal</keyword>
<sequence length="549" mass="61709">MGRIYIILFAITMCVIELDRSQVCAQEMVNSSYRLDKRSKPTRPLTRSAEASMPKCSPDTHERLRRTSGGTPFQVNGIFPSLAVVADSGPVRSESGIGALMPWADRLYMVSYLTAPGGGTGAGLYMMYDSFEMFKMVDHNSTFANRLLHRQTNQLIIGAWVIDMEGNIKNFTQLLHVRVAATAEHLTSPESMVYMLGMDGPLWECDVTSLLCTQLFDLVKELNIPVSEGEEPQFKAAHTMNGRLVVASNTFDLNDFKGLLHGGRLAEWKGPGNSWTIISDTAFVEVTGRRNLGQVIYALGWDYRSVILKVYDGTETEYNYWQTYRLPKASHAFDHLWQTEWPRIREVETERYLMDMHGMFYELSPLGWAGSTWGIRPISQHLRVIPDFTSFRGFLVLGGNQVSSIYDNNVVTGQSQSGLWFGKTDDLWSFGKPQGWGAVWRQDSVSTGDVSDPYLMTGFDKKVVHVAQHDATGQAMLTVQVDFTGAAGHRGVEQWMTLTSLDLHSAETPYRYYVFPDGYSAHWVRILVDSCSCSISQTSCNITAYFTYT</sequence>
<evidence type="ECO:0000313" key="5">
    <source>
        <dbReference type="RefSeq" id="XP_055890070.1"/>
    </source>
</evidence>
<gene>
    <name evidence="4 5" type="primary">LOC106058191</name>
</gene>
<evidence type="ECO:0000313" key="4">
    <source>
        <dbReference type="RefSeq" id="XP_055890069.1"/>
    </source>
</evidence>
<proteinExistence type="predicted"/>
<dbReference type="GeneID" id="106058191"/>
<feature type="signal peptide" evidence="2">
    <location>
        <begin position="1"/>
        <end position="25"/>
    </location>
</feature>
<dbReference type="RefSeq" id="XP_055890070.1">
    <property type="nucleotide sequence ID" value="XM_056034095.1"/>
</dbReference>
<accession>A0A9W3AS80</accession>
<dbReference type="OrthoDB" id="6064973at2759"/>
<dbReference type="AlphaFoldDB" id="A0A9W3AS80"/>
<organism evidence="3 5">
    <name type="scientific">Biomphalaria glabrata</name>
    <name type="common">Bloodfluke planorb</name>
    <name type="synonym">Freshwater snail</name>
    <dbReference type="NCBI Taxonomy" id="6526"/>
    <lineage>
        <taxon>Eukaryota</taxon>
        <taxon>Metazoa</taxon>
        <taxon>Spiralia</taxon>
        <taxon>Lophotrochozoa</taxon>
        <taxon>Mollusca</taxon>
        <taxon>Gastropoda</taxon>
        <taxon>Heterobranchia</taxon>
        <taxon>Euthyneura</taxon>
        <taxon>Panpulmonata</taxon>
        <taxon>Hygrophila</taxon>
        <taxon>Lymnaeoidea</taxon>
        <taxon>Planorbidae</taxon>
        <taxon>Biomphalaria</taxon>
    </lineage>
</organism>
<evidence type="ECO:0000313" key="3">
    <source>
        <dbReference type="Proteomes" id="UP001165740"/>
    </source>
</evidence>
<dbReference type="Proteomes" id="UP001165740">
    <property type="component" value="Chromosome 6"/>
</dbReference>
<feature type="chain" id="PRO_5044702883" evidence="2">
    <location>
        <begin position="26"/>
        <end position="549"/>
    </location>
</feature>
<dbReference type="OMA" id="FKSTMMT"/>
<protein>
    <submittedName>
        <fullName evidence="4">Uncharacterized protein LOC106058191 isoform X1</fullName>
    </submittedName>
    <submittedName>
        <fullName evidence="5">Uncharacterized protein LOC106058191 isoform X2</fullName>
    </submittedName>
</protein>
<evidence type="ECO:0000256" key="2">
    <source>
        <dbReference type="SAM" id="SignalP"/>
    </source>
</evidence>
<feature type="region of interest" description="Disordered" evidence="1">
    <location>
        <begin position="36"/>
        <end position="67"/>
    </location>
</feature>
<keyword evidence="3" id="KW-1185">Reference proteome</keyword>
<evidence type="ECO:0000256" key="1">
    <source>
        <dbReference type="SAM" id="MobiDB-lite"/>
    </source>
</evidence>
<reference evidence="4 5" key="1">
    <citation type="submission" date="2025-04" db="UniProtKB">
        <authorList>
            <consortium name="RefSeq"/>
        </authorList>
    </citation>
    <scope>IDENTIFICATION</scope>
</reference>
<name>A0A9W3AS80_BIOGL</name>
<dbReference type="RefSeq" id="XP_055890069.1">
    <property type="nucleotide sequence ID" value="XM_056034094.1"/>
</dbReference>